<protein>
    <submittedName>
        <fullName evidence="1">(rape) hypothetical protein</fullName>
    </submittedName>
</protein>
<name>A0A816L541_BRANA</name>
<organism evidence="1">
    <name type="scientific">Brassica napus</name>
    <name type="common">Rape</name>
    <dbReference type="NCBI Taxonomy" id="3708"/>
    <lineage>
        <taxon>Eukaryota</taxon>
        <taxon>Viridiplantae</taxon>
        <taxon>Streptophyta</taxon>
        <taxon>Embryophyta</taxon>
        <taxon>Tracheophyta</taxon>
        <taxon>Spermatophyta</taxon>
        <taxon>Magnoliopsida</taxon>
        <taxon>eudicotyledons</taxon>
        <taxon>Gunneridae</taxon>
        <taxon>Pentapetalae</taxon>
        <taxon>rosids</taxon>
        <taxon>malvids</taxon>
        <taxon>Brassicales</taxon>
        <taxon>Brassicaceae</taxon>
        <taxon>Brassiceae</taxon>
        <taxon>Brassica</taxon>
    </lineage>
</organism>
<proteinExistence type="predicted"/>
<accession>A0A816L541</accession>
<gene>
    <name evidence="1" type="ORF">DARMORV10_C05P31430.1</name>
</gene>
<sequence length="66" mass="7928">MSGCFKRPRESQINSFFSPKATRHFLDPVIIRFLIWGSYIRRHLRRNLQKRRAKLRHAATFNSEAL</sequence>
<dbReference type="AlphaFoldDB" id="A0A816L541"/>
<dbReference type="Proteomes" id="UP001295469">
    <property type="component" value="Chromosome C05"/>
</dbReference>
<evidence type="ECO:0000313" key="1">
    <source>
        <dbReference type="EMBL" id="CAF1929147.1"/>
    </source>
</evidence>
<reference evidence="1" key="1">
    <citation type="submission" date="2021-01" db="EMBL/GenBank/DDBJ databases">
        <authorList>
            <consortium name="Genoscope - CEA"/>
            <person name="William W."/>
        </authorList>
    </citation>
    <scope>NUCLEOTIDE SEQUENCE</scope>
</reference>
<dbReference type="EMBL" id="HG994369">
    <property type="protein sequence ID" value="CAF1929147.1"/>
    <property type="molecule type" value="Genomic_DNA"/>
</dbReference>